<dbReference type="AlphaFoldDB" id="A0A180GUN6"/>
<sequence length="305" mass="33479">MAEYMNNLRQRVEELSALIHEERTHRQRAKADLESIRAQMVAPAVVPIIPPQQPGQHQPPGDVVAKGPKIGLPDKYNGTKGAKAEVYVTQIGLYNISNPQMFPDDQSKVIFSISYLTGQASAWAQPFKTRLFLGQVVTYESFFTAFQMMYYDTKKRSPEANKVGCPLYVSVQSTRGRRGLGDADELTDLSNLALKIDNKINGADLTPIDVAQPDPNAMDLSAVRGQLSGKEKAEMMWAGLFFYCGGKGHVVRDCPEKKPKGKGKALGAAVRISELEEEVRRLTVGPKPSGEGGRADQSKNGDARE</sequence>
<dbReference type="Pfam" id="PF00098">
    <property type="entry name" value="zf-CCHC"/>
    <property type="match status" value="1"/>
</dbReference>
<dbReference type="EnsemblFungi" id="PTTG_26460-t43_1">
    <property type="protein sequence ID" value="PTTG_26460-t43_1-p1"/>
    <property type="gene ID" value="PTTG_26460"/>
</dbReference>
<feature type="region of interest" description="Disordered" evidence="2">
    <location>
        <begin position="279"/>
        <end position="305"/>
    </location>
</feature>
<reference evidence="4" key="2">
    <citation type="submission" date="2016-05" db="EMBL/GenBank/DDBJ databases">
        <title>Comparative analysis highlights variable genome content of wheat rusts and divergence of the mating loci.</title>
        <authorList>
            <person name="Cuomo C.A."/>
            <person name="Bakkeren G."/>
            <person name="Szabo L."/>
            <person name="Khalil H."/>
            <person name="Joly D."/>
            <person name="Goldberg J."/>
            <person name="Young S."/>
            <person name="Zeng Q."/>
            <person name="Fellers J."/>
        </authorList>
    </citation>
    <scope>NUCLEOTIDE SEQUENCE [LARGE SCALE GENOMIC DNA]</scope>
    <source>
        <strain evidence="4">1-1 BBBD Race 1</strain>
    </source>
</reference>
<dbReference type="InterPro" id="IPR036875">
    <property type="entry name" value="Znf_CCHC_sf"/>
</dbReference>
<name>A0A180GUN6_PUCT1</name>
<keyword evidence="1" id="KW-0507">mRNA processing</keyword>
<evidence type="ECO:0000256" key="2">
    <source>
        <dbReference type="SAM" id="MobiDB-lite"/>
    </source>
</evidence>
<evidence type="ECO:0000259" key="3">
    <source>
        <dbReference type="Pfam" id="PF00098"/>
    </source>
</evidence>
<organism evidence="4">
    <name type="scientific">Puccinia triticina (isolate 1-1 / race 1 (BBBD))</name>
    <name type="common">Brown leaf rust fungus</name>
    <dbReference type="NCBI Taxonomy" id="630390"/>
    <lineage>
        <taxon>Eukaryota</taxon>
        <taxon>Fungi</taxon>
        <taxon>Dikarya</taxon>
        <taxon>Basidiomycota</taxon>
        <taxon>Pucciniomycotina</taxon>
        <taxon>Pucciniomycetes</taxon>
        <taxon>Pucciniales</taxon>
        <taxon>Pucciniaceae</taxon>
        <taxon>Puccinia</taxon>
    </lineage>
</organism>
<keyword evidence="6" id="KW-1185">Reference proteome</keyword>
<accession>A0A180GUN6</accession>
<dbReference type="Proteomes" id="UP000005240">
    <property type="component" value="Unassembled WGS sequence"/>
</dbReference>
<proteinExistence type="predicted"/>
<evidence type="ECO:0000256" key="1">
    <source>
        <dbReference type="ARBA" id="ARBA00022664"/>
    </source>
</evidence>
<dbReference type="GO" id="GO:0006397">
    <property type="term" value="P:mRNA processing"/>
    <property type="evidence" value="ECO:0007669"/>
    <property type="project" value="UniProtKB-KW"/>
</dbReference>
<evidence type="ECO:0000313" key="5">
    <source>
        <dbReference type="EnsemblFungi" id="PTTG_26460-t43_1-p1"/>
    </source>
</evidence>
<evidence type="ECO:0000313" key="4">
    <source>
        <dbReference type="EMBL" id="OAV96099.1"/>
    </source>
</evidence>
<gene>
    <name evidence="4" type="ORF">PTTG_26460</name>
</gene>
<dbReference type="SUPFAM" id="SSF57756">
    <property type="entry name" value="Retrovirus zinc finger-like domains"/>
    <property type="match status" value="1"/>
</dbReference>
<dbReference type="InterPro" id="IPR001878">
    <property type="entry name" value="Znf_CCHC"/>
</dbReference>
<evidence type="ECO:0000313" key="6">
    <source>
        <dbReference type="Proteomes" id="UP000005240"/>
    </source>
</evidence>
<reference evidence="5" key="4">
    <citation type="submission" date="2025-05" db="UniProtKB">
        <authorList>
            <consortium name="EnsemblFungi"/>
        </authorList>
    </citation>
    <scope>IDENTIFICATION</scope>
    <source>
        <strain evidence="5">isolate 1-1 / race 1 (BBBD)</strain>
    </source>
</reference>
<reference evidence="5 6" key="3">
    <citation type="journal article" date="2017" name="G3 (Bethesda)">
        <title>Comparative analysis highlights variable genome content of wheat rusts and divergence of the mating loci.</title>
        <authorList>
            <person name="Cuomo C.A."/>
            <person name="Bakkeren G."/>
            <person name="Khalil H.B."/>
            <person name="Panwar V."/>
            <person name="Joly D."/>
            <person name="Linning R."/>
            <person name="Sakthikumar S."/>
            <person name="Song X."/>
            <person name="Adiconis X."/>
            <person name="Fan L."/>
            <person name="Goldberg J.M."/>
            <person name="Levin J.Z."/>
            <person name="Young S."/>
            <person name="Zeng Q."/>
            <person name="Anikster Y."/>
            <person name="Bruce M."/>
            <person name="Wang M."/>
            <person name="Yin C."/>
            <person name="McCallum B."/>
            <person name="Szabo L.J."/>
            <person name="Hulbert S."/>
            <person name="Chen X."/>
            <person name="Fellers J.P."/>
        </authorList>
    </citation>
    <scope>NUCLEOTIDE SEQUENCE</scope>
    <source>
        <strain evidence="6">Isolate 1-1 / race 1 (BBBD)</strain>
        <strain evidence="5">isolate 1-1 / race 1 (BBBD)</strain>
    </source>
</reference>
<dbReference type="GO" id="GO:0003676">
    <property type="term" value="F:nucleic acid binding"/>
    <property type="evidence" value="ECO:0007669"/>
    <property type="project" value="InterPro"/>
</dbReference>
<dbReference type="VEuPathDB" id="FungiDB:PTTG_26460"/>
<protein>
    <submittedName>
        <fullName evidence="5">CCHC-type domain-containing protein</fullName>
    </submittedName>
</protein>
<dbReference type="Gene3D" id="4.10.60.10">
    <property type="entry name" value="Zinc finger, CCHC-type"/>
    <property type="match status" value="1"/>
</dbReference>
<reference evidence="4" key="1">
    <citation type="submission" date="2009-11" db="EMBL/GenBank/DDBJ databases">
        <authorList>
            <consortium name="The Broad Institute Genome Sequencing Platform"/>
            <person name="Ward D."/>
            <person name="Feldgarden M."/>
            <person name="Earl A."/>
            <person name="Young S.K."/>
            <person name="Zeng Q."/>
            <person name="Koehrsen M."/>
            <person name="Alvarado L."/>
            <person name="Berlin A."/>
            <person name="Bochicchio J."/>
            <person name="Borenstein D."/>
            <person name="Chapman S.B."/>
            <person name="Chen Z."/>
            <person name="Engels R."/>
            <person name="Freedman E."/>
            <person name="Gellesch M."/>
            <person name="Goldberg J."/>
            <person name="Griggs A."/>
            <person name="Gujja S."/>
            <person name="Heilman E."/>
            <person name="Heiman D."/>
            <person name="Hepburn T."/>
            <person name="Howarth C."/>
            <person name="Jen D."/>
            <person name="Larson L."/>
            <person name="Lewis B."/>
            <person name="Mehta T."/>
            <person name="Park D."/>
            <person name="Pearson M."/>
            <person name="Roberts A."/>
            <person name="Saif S."/>
            <person name="Shea T."/>
            <person name="Shenoy N."/>
            <person name="Sisk P."/>
            <person name="Stolte C."/>
            <person name="Sykes S."/>
            <person name="Thomson T."/>
            <person name="Walk T."/>
            <person name="White J."/>
            <person name="Yandava C."/>
            <person name="Izard J."/>
            <person name="Baranova O.V."/>
            <person name="Blanton J.M."/>
            <person name="Tanner A.C."/>
            <person name="Dewhirst F.E."/>
            <person name="Haas B."/>
            <person name="Nusbaum C."/>
            <person name="Birren B."/>
        </authorList>
    </citation>
    <scope>NUCLEOTIDE SEQUENCE [LARGE SCALE GENOMIC DNA]</scope>
    <source>
        <strain evidence="4">1-1 BBBD Race 1</strain>
    </source>
</reference>
<dbReference type="STRING" id="630390.A0A180GUN6"/>
<dbReference type="GO" id="GO:0008270">
    <property type="term" value="F:zinc ion binding"/>
    <property type="evidence" value="ECO:0007669"/>
    <property type="project" value="InterPro"/>
</dbReference>
<dbReference type="OrthoDB" id="2507259at2759"/>
<feature type="domain" description="CCHC-type" evidence="3">
    <location>
        <begin position="242"/>
        <end position="256"/>
    </location>
</feature>
<feature type="compositionally biased region" description="Basic and acidic residues" evidence="2">
    <location>
        <begin position="293"/>
        <end position="305"/>
    </location>
</feature>
<dbReference type="EMBL" id="ADAS02000022">
    <property type="protein sequence ID" value="OAV96099.1"/>
    <property type="molecule type" value="Genomic_DNA"/>
</dbReference>